<feature type="non-terminal residue" evidence="2">
    <location>
        <position position="88"/>
    </location>
</feature>
<name>A0A553P957_9TELE</name>
<organism evidence="2 3">
    <name type="scientific">Danionella cerebrum</name>
    <dbReference type="NCBI Taxonomy" id="2873325"/>
    <lineage>
        <taxon>Eukaryota</taxon>
        <taxon>Metazoa</taxon>
        <taxon>Chordata</taxon>
        <taxon>Craniata</taxon>
        <taxon>Vertebrata</taxon>
        <taxon>Euteleostomi</taxon>
        <taxon>Actinopterygii</taxon>
        <taxon>Neopterygii</taxon>
        <taxon>Teleostei</taxon>
        <taxon>Ostariophysi</taxon>
        <taxon>Cypriniformes</taxon>
        <taxon>Danionidae</taxon>
        <taxon>Danioninae</taxon>
        <taxon>Danionella</taxon>
    </lineage>
</organism>
<evidence type="ECO:0000313" key="2">
    <source>
        <dbReference type="EMBL" id="TRY74207.1"/>
    </source>
</evidence>
<dbReference type="EMBL" id="SRMA01026725">
    <property type="protein sequence ID" value="TRY74207.1"/>
    <property type="molecule type" value="Genomic_DNA"/>
</dbReference>
<proteinExistence type="predicted"/>
<comment type="caution">
    <text evidence="2">The sequence shown here is derived from an EMBL/GenBank/DDBJ whole genome shotgun (WGS) entry which is preliminary data.</text>
</comment>
<sequence length="88" mass="9612">MARRLHSPYTACSPGGKSEARPWCAVAPLLGRISSIPARPLRRKMLLSHLLETSNKTGNCVTPKVTRKKNPHATQKELSGDPLVSPSR</sequence>
<accession>A0A553P957</accession>
<dbReference type="Proteomes" id="UP000316079">
    <property type="component" value="Unassembled WGS sequence"/>
</dbReference>
<gene>
    <name evidence="2" type="ORF">DNTS_004372</name>
</gene>
<protein>
    <submittedName>
        <fullName evidence="2">Uncharacterized protein</fullName>
    </submittedName>
</protein>
<evidence type="ECO:0000256" key="1">
    <source>
        <dbReference type="SAM" id="MobiDB-lite"/>
    </source>
</evidence>
<reference evidence="2 3" key="1">
    <citation type="journal article" date="2019" name="Sci. Data">
        <title>Hybrid genome assembly and annotation of Danionella translucida.</title>
        <authorList>
            <person name="Kadobianskyi M."/>
            <person name="Schulze L."/>
            <person name="Schuelke M."/>
            <person name="Judkewitz B."/>
        </authorList>
    </citation>
    <scope>NUCLEOTIDE SEQUENCE [LARGE SCALE GENOMIC DNA]</scope>
    <source>
        <strain evidence="2 3">Bolton</strain>
    </source>
</reference>
<feature type="region of interest" description="Disordered" evidence="1">
    <location>
        <begin position="56"/>
        <end position="88"/>
    </location>
</feature>
<evidence type="ECO:0000313" key="3">
    <source>
        <dbReference type="Proteomes" id="UP000316079"/>
    </source>
</evidence>
<keyword evidence="3" id="KW-1185">Reference proteome</keyword>
<feature type="region of interest" description="Disordered" evidence="1">
    <location>
        <begin position="1"/>
        <end position="20"/>
    </location>
</feature>
<dbReference type="AlphaFoldDB" id="A0A553P957"/>